<evidence type="ECO:0000259" key="1">
    <source>
        <dbReference type="Pfam" id="PF08765"/>
    </source>
</evidence>
<dbReference type="Gene3D" id="1.10.10.60">
    <property type="entry name" value="Homeodomain-like"/>
    <property type="match status" value="1"/>
</dbReference>
<reference evidence="2" key="2">
    <citation type="submission" date="2020-11" db="EMBL/GenBank/DDBJ databases">
        <authorList>
            <consortium name="NCBI Pathogen Detection Project"/>
        </authorList>
    </citation>
    <scope>NUCLEOTIDE SEQUENCE</scope>
    <source>
        <strain evidence="2">YDC697-2</strain>
    </source>
</reference>
<protein>
    <submittedName>
        <fullName evidence="2">Regulator of pectin lyase production</fullName>
    </submittedName>
</protein>
<evidence type="ECO:0000313" key="2">
    <source>
        <dbReference type="EMBL" id="HAT1587624.1"/>
    </source>
</evidence>
<dbReference type="InterPro" id="IPR009057">
    <property type="entry name" value="Homeodomain-like_sf"/>
</dbReference>
<dbReference type="RefSeq" id="WP_174334970.1">
    <property type="nucleotide sequence ID" value="NZ_JAAMQE010000001.1"/>
</dbReference>
<dbReference type="AlphaFoldDB" id="A0A8H9NY20"/>
<proteinExistence type="predicted"/>
<dbReference type="GO" id="GO:0016829">
    <property type="term" value="F:lyase activity"/>
    <property type="evidence" value="ECO:0007669"/>
    <property type="project" value="UniProtKB-KW"/>
</dbReference>
<keyword evidence="2" id="KW-0456">Lyase</keyword>
<dbReference type="PANTHER" id="PTHR37812">
    <property type="entry name" value="MU-LIKE PROPHAGE FLUMU PROTEIN C"/>
    <property type="match status" value="1"/>
</dbReference>
<comment type="caution">
    <text evidence="2">The sequence shown here is derived from an EMBL/GenBank/DDBJ whole genome shotgun (WGS) entry which is preliminary data.</text>
</comment>
<feature type="domain" description="Mor transcription activator" evidence="1">
    <location>
        <begin position="66"/>
        <end position="168"/>
    </location>
</feature>
<dbReference type="InterPro" id="IPR052411">
    <property type="entry name" value="c-mor_Regulatory_Protein"/>
</dbReference>
<dbReference type="SUPFAM" id="SSF46689">
    <property type="entry name" value="Homeodomain-like"/>
    <property type="match status" value="1"/>
</dbReference>
<name>A0A8H9NY20_9ENTR</name>
<dbReference type="Pfam" id="PF08765">
    <property type="entry name" value="Mor"/>
    <property type="match status" value="1"/>
</dbReference>
<dbReference type="InterPro" id="IPR014875">
    <property type="entry name" value="Mor_transcription_activator"/>
</dbReference>
<dbReference type="PANTHER" id="PTHR37812:SF1">
    <property type="entry name" value="MU-LIKE PROPHAGE FLUMU PROTEIN C"/>
    <property type="match status" value="1"/>
</dbReference>
<accession>A0A8H9NY20</accession>
<organism evidence="2">
    <name type="scientific">Citrobacter farmeri</name>
    <dbReference type="NCBI Taxonomy" id="67824"/>
    <lineage>
        <taxon>Bacteria</taxon>
        <taxon>Pseudomonadati</taxon>
        <taxon>Pseudomonadota</taxon>
        <taxon>Gammaproteobacteria</taxon>
        <taxon>Enterobacterales</taxon>
        <taxon>Enterobacteriaceae</taxon>
        <taxon>Citrobacter</taxon>
    </lineage>
</organism>
<gene>
    <name evidence="2" type="ORF">I8Y00_004011</name>
</gene>
<sequence length="175" mass="19797">MITREGLYTSSNALGEMGDAVEAFLVSKGYEQQQSYHVANDVIAGISDGFGGCNLYMPKNFDNAAKAIRLLNEVAATIEGVLGAFPFLSAQAKQLSTEITEYLRKLFMGNNFYITNRATRNFHDRNAQILSDFYQGVSHRELSKKYGHSVQWIYKIITDERKKEKEQRVIQQGQI</sequence>
<reference evidence="2" key="1">
    <citation type="journal article" date="2018" name="Genome Biol.">
        <title>SKESA: strategic k-mer extension for scrupulous assemblies.</title>
        <authorList>
            <person name="Souvorov A."/>
            <person name="Agarwala R."/>
            <person name="Lipman D.J."/>
        </authorList>
    </citation>
    <scope>NUCLEOTIDE SEQUENCE</scope>
    <source>
        <strain evidence="2">YDC697-2</strain>
    </source>
</reference>
<dbReference type="EMBL" id="DACSDU010000019">
    <property type="protein sequence ID" value="HAT1587624.1"/>
    <property type="molecule type" value="Genomic_DNA"/>
</dbReference>
<dbReference type="Proteomes" id="UP000864563">
    <property type="component" value="Unassembled WGS sequence"/>
</dbReference>